<dbReference type="GO" id="GO:0016682">
    <property type="term" value="F:oxidoreductase activity, acting on diphenols and related substances as donors, oxygen as acceptor"/>
    <property type="evidence" value="ECO:0007669"/>
    <property type="project" value="TreeGrafter"/>
</dbReference>
<evidence type="ECO:0000256" key="12">
    <source>
        <dbReference type="SAM" id="Phobius"/>
    </source>
</evidence>
<dbReference type="GO" id="GO:0009055">
    <property type="term" value="F:electron transfer activity"/>
    <property type="evidence" value="ECO:0007669"/>
    <property type="project" value="TreeGrafter"/>
</dbReference>
<organism evidence="13 14">
    <name type="scientific">Paucilactobacillus hokkaidonensis JCM 18461</name>
    <dbReference type="NCBI Taxonomy" id="1291742"/>
    <lineage>
        <taxon>Bacteria</taxon>
        <taxon>Bacillati</taxon>
        <taxon>Bacillota</taxon>
        <taxon>Bacilli</taxon>
        <taxon>Lactobacillales</taxon>
        <taxon>Lactobacillaceae</taxon>
        <taxon>Paucilactobacillus</taxon>
    </lineage>
</organism>
<dbReference type="PANTHER" id="PTHR43141:SF5">
    <property type="entry name" value="CYTOCHROME BD-I UBIQUINOL OXIDASE SUBUNIT 2"/>
    <property type="match status" value="1"/>
</dbReference>
<dbReference type="RefSeq" id="WP_041092908.1">
    <property type="nucleotide sequence ID" value="NZ_AP014680.1"/>
</dbReference>
<keyword evidence="5" id="KW-0349">Heme</keyword>
<evidence type="ECO:0000256" key="10">
    <source>
        <dbReference type="ARBA" id="ARBA00023004"/>
    </source>
</evidence>
<keyword evidence="7" id="KW-0479">Metal-binding</keyword>
<dbReference type="KEGG" id="lho:LOOC260_106090"/>
<dbReference type="InterPro" id="IPR003317">
    <property type="entry name" value="Cyt-d_oxidase_su2"/>
</dbReference>
<evidence type="ECO:0000313" key="14">
    <source>
        <dbReference type="Proteomes" id="UP000031620"/>
    </source>
</evidence>
<gene>
    <name evidence="13" type="primary">cydB</name>
    <name evidence="13" type="ORF">LOOC260_106090</name>
</gene>
<reference evidence="13 14" key="1">
    <citation type="submission" date="2014-11" db="EMBL/GenBank/DDBJ databases">
        <title>Complete genome sequence and analysis of Lactobacillus hokkaidonensis LOOC260T.</title>
        <authorList>
            <person name="Tanizawa Y."/>
            <person name="Tohno M."/>
            <person name="Kaminuma E."/>
            <person name="Nakamura Y."/>
            <person name="Arita M."/>
        </authorList>
    </citation>
    <scope>NUCLEOTIDE SEQUENCE [LARGE SCALE GENOMIC DNA]</scope>
    <source>
        <strain evidence="13 14">LOOC260</strain>
    </source>
</reference>
<keyword evidence="4" id="KW-1003">Cell membrane</keyword>
<evidence type="ECO:0000256" key="2">
    <source>
        <dbReference type="ARBA" id="ARBA00007543"/>
    </source>
</evidence>
<dbReference type="PANTHER" id="PTHR43141">
    <property type="entry name" value="CYTOCHROME BD2 SUBUNIT II"/>
    <property type="match status" value="1"/>
</dbReference>
<dbReference type="GO" id="GO:0046872">
    <property type="term" value="F:metal ion binding"/>
    <property type="evidence" value="ECO:0007669"/>
    <property type="project" value="UniProtKB-KW"/>
</dbReference>
<evidence type="ECO:0000256" key="11">
    <source>
        <dbReference type="ARBA" id="ARBA00023136"/>
    </source>
</evidence>
<keyword evidence="10" id="KW-0408">Iron</keyword>
<dbReference type="GO" id="GO:0019646">
    <property type="term" value="P:aerobic electron transport chain"/>
    <property type="evidence" value="ECO:0007669"/>
    <property type="project" value="TreeGrafter"/>
</dbReference>
<dbReference type="STRING" id="1291742.LOOC260_106090"/>
<dbReference type="Proteomes" id="UP000031620">
    <property type="component" value="Chromosome"/>
</dbReference>
<dbReference type="EMBL" id="AP014680">
    <property type="protein sequence ID" value="BAP85166.1"/>
    <property type="molecule type" value="Genomic_DNA"/>
</dbReference>
<name>A0A0A1GXJ1_9LACO</name>
<keyword evidence="11 12" id="KW-0472">Membrane</keyword>
<feature type="transmembrane region" description="Helical" evidence="12">
    <location>
        <begin position="298"/>
        <end position="320"/>
    </location>
</feature>
<evidence type="ECO:0000256" key="6">
    <source>
        <dbReference type="ARBA" id="ARBA00022692"/>
    </source>
</evidence>
<accession>A0A0A1GXJ1</accession>
<evidence type="ECO:0000256" key="7">
    <source>
        <dbReference type="ARBA" id="ARBA00022723"/>
    </source>
</evidence>
<protein>
    <submittedName>
        <fullName evidence="13">Cytochrome d ubiquinol oxidase subunit II</fullName>
    </submittedName>
</protein>
<evidence type="ECO:0000256" key="3">
    <source>
        <dbReference type="ARBA" id="ARBA00022448"/>
    </source>
</evidence>
<evidence type="ECO:0000313" key="13">
    <source>
        <dbReference type="EMBL" id="BAP85166.1"/>
    </source>
</evidence>
<dbReference type="AlphaFoldDB" id="A0A0A1GXJ1"/>
<comment type="subcellular location">
    <subcellularLocation>
        <location evidence="1">Cell membrane</location>
        <topology evidence="1">Multi-pass membrane protein</topology>
    </subcellularLocation>
</comment>
<evidence type="ECO:0000256" key="8">
    <source>
        <dbReference type="ARBA" id="ARBA00022982"/>
    </source>
</evidence>
<evidence type="ECO:0000256" key="4">
    <source>
        <dbReference type="ARBA" id="ARBA00022475"/>
    </source>
</evidence>
<dbReference type="PIRSF" id="PIRSF000267">
    <property type="entry name" value="Cyt_oxidse_sub2"/>
    <property type="match status" value="1"/>
</dbReference>
<keyword evidence="9 12" id="KW-1133">Transmembrane helix</keyword>
<dbReference type="HOGENOM" id="CLU_049294_0_1_9"/>
<feature type="transmembrane region" description="Helical" evidence="12">
    <location>
        <begin position="6"/>
        <end position="25"/>
    </location>
</feature>
<keyword evidence="3" id="KW-0813">Transport</keyword>
<keyword evidence="8" id="KW-0249">Electron transport</keyword>
<comment type="similarity">
    <text evidence="2">Belongs to the cytochrome ubiquinol oxidase subunit 2 family.</text>
</comment>
<dbReference type="GO" id="GO:0005886">
    <property type="term" value="C:plasma membrane"/>
    <property type="evidence" value="ECO:0007669"/>
    <property type="project" value="UniProtKB-SubCell"/>
</dbReference>
<keyword evidence="6 12" id="KW-0812">Transmembrane</keyword>
<feature type="transmembrane region" description="Helical" evidence="12">
    <location>
        <begin position="256"/>
        <end position="278"/>
    </location>
</feature>
<feature type="transmembrane region" description="Helical" evidence="12">
    <location>
        <begin position="157"/>
        <end position="178"/>
    </location>
</feature>
<feature type="transmembrane region" description="Helical" evidence="12">
    <location>
        <begin position="83"/>
        <end position="103"/>
    </location>
</feature>
<dbReference type="Pfam" id="PF02322">
    <property type="entry name" value="Cyt_bd_oxida_II"/>
    <property type="match status" value="1"/>
</dbReference>
<sequence>MSLTQNFWFLIIGLLFSIFFFLEGFDFGVGMSIKGLAKNEAERDMLVSSIGPHWDGNEVWLITAGGALFASFPMWYASLFSGFYLILLFVLIALIFRGVSFEFRSRMHTDQGRNIWEWASTIGSFCAPFLLGMLFTAMVKGMPIDKAGDISASFTDYVNWFSIVGGVAVALLCLLHGLNFIRLKTTGDLRKRALAYSKPLYWVLYAGEVVFAILVYVYTDFFTAKPLSTLLILVAIVALSVIAHVGTLLDHEKLSFFSTGLTLVGIVVLLFNGLYPRVMVANNPKFSILAADASSSPYTLHIMTIVTLSILPIVLVYFIWSYWVFRKRIQAKPVTTSHAE</sequence>
<evidence type="ECO:0000256" key="1">
    <source>
        <dbReference type="ARBA" id="ARBA00004651"/>
    </source>
</evidence>
<dbReference type="NCBIfam" id="TIGR00203">
    <property type="entry name" value="cydB"/>
    <property type="match status" value="1"/>
</dbReference>
<feature type="transmembrane region" description="Helical" evidence="12">
    <location>
        <begin position="230"/>
        <end position="249"/>
    </location>
</feature>
<proteinExistence type="inferred from homology"/>
<dbReference type="GO" id="GO:0070069">
    <property type="term" value="C:cytochrome complex"/>
    <property type="evidence" value="ECO:0007669"/>
    <property type="project" value="TreeGrafter"/>
</dbReference>
<evidence type="ECO:0000256" key="5">
    <source>
        <dbReference type="ARBA" id="ARBA00022617"/>
    </source>
</evidence>
<evidence type="ECO:0000256" key="9">
    <source>
        <dbReference type="ARBA" id="ARBA00022989"/>
    </source>
</evidence>
<feature type="transmembrane region" description="Helical" evidence="12">
    <location>
        <begin position="115"/>
        <end position="137"/>
    </location>
</feature>
<feature type="transmembrane region" description="Helical" evidence="12">
    <location>
        <begin position="199"/>
        <end position="218"/>
    </location>
</feature>